<dbReference type="Gene3D" id="1.10.150.240">
    <property type="entry name" value="Putative phosphatase, domain 2"/>
    <property type="match status" value="1"/>
</dbReference>
<dbReference type="SFLD" id="SFLDG01129">
    <property type="entry name" value="C1.5:_HAD__Beta-PGM__Phosphata"/>
    <property type="match status" value="1"/>
</dbReference>
<evidence type="ECO:0000313" key="2">
    <source>
        <dbReference type="EMBL" id="TBN56794.1"/>
    </source>
</evidence>
<dbReference type="NCBIfam" id="TIGR01509">
    <property type="entry name" value="HAD-SF-IA-v3"/>
    <property type="match status" value="1"/>
</dbReference>
<dbReference type="InterPro" id="IPR051806">
    <property type="entry name" value="HAD-like_SPP"/>
</dbReference>
<dbReference type="SFLD" id="SFLDS00003">
    <property type="entry name" value="Haloacid_Dehalogenase"/>
    <property type="match status" value="1"/>
</dbReference>
<dbReference type="InterPro" id="IPR006439">
    <property type="entry name" value="HAD-SF_hydro_IA"/>
</dbReference>
<evidence type="ECO:0000313" key="3">
    <source>
        <dbReference type="Proteomes" id="UP000294194"/>
    </source>
</evidence>
<dbReference type="InterPro" id="IPR023198">
    <property type="entry name" value="PGP-like_dom2"/>
</dbReference>
<protein>
    <submittedName>
        <fullName evidence="2">HAD family hydrolase</fullName>
    </submittedName>
</protein>
<dbReference type="Pfam" id="PF00702">
    <property type="entry name" value="Hydrolase"/>
    <property type="match status" value="1"/>
</dbReference>
<keyword evidence="2" id="KW-0378">Hydrolase</keyword>
<organism evidence="2 3">
    <name type="scientific">Glaciihabitans arcticus</name>
    <dbReference type="NCBI Taxonomy" id="2668039"/>
    <lineage>
        <taxon>Bacteria</taxon>
        <taxon>Bacillati</taxon>
        <taxon>Actinomycetota</taxon>
        <taxon>Actinomycetes</taxon>
        <taxon>Micrococcales</taxon>
        <taxon>Microbacteriaceae</taxon>
        <taxon>Glaciihabitans</taxon>
    </lineage>
</organism>
<dbReference type="Proteomes" id="UP000294194">
    <property type="component" value="Unassembled WGS sequence"/>
</dbReference>
<dbReference type="PANTHER" id="PTHR43481:SF4">
    <property type="entry name" value="GLYCEROL-1-PHOSPHATE PHOSPHOHYDROLASE 1-RELATED"/>
    <property type="match status" value="1"/>
</dbReference>
<dbReference type="AlphaFoldDB" id="A0A4Q9GRR4"/>
<dbReference type="PANTHER" id="PTHR43481">
    <property type="entry name" value="FRUCTOSE-1-PHOSPHATE PHOSPHATASE"/>
    <property type="match status" value="1"/>
</dbReference>
<evidence type="ECO:0000256" key="1">
    <source>
        <dbReference type="SAM" id="MobiDB-lite"/>
    </source>
</evidence>
<dbReference type="Gene3D" id="3.40.50.1000">
    <property type="entry name" value="HAD superfamily/HAD-like"/>
    <property type="match status" value="1"/>
</dbReference>
<dbReference type="InterPro" id="IPR023214">
    <property type="entry name" value="HAD_sf"/>
</dbReference>
<gene>
    <name evidence="2" type="ORF">EYE40_04920</name>
</gene>
<comment type="caution">
    <text evidence="2">The sequence shown here is derived from an EMBL/GenBank/DDBJ whole genome shotgun (WGS) entry which is preliminary data.</text>
</comment>
<proteinExistence type="predicted"/>
<feature type="region of interest" description="Disordered" evidence="1">
    <location>
        <begin position="1"/>
        <end position="32"/>
    </location>
</feature>
<dbReference type="InterPro" id="IPR036412">
    <property type="entry name" value="HAD-like_sf"/>
</dbReference>
<reference evidence="3" key="1">
    <citation type="submission" date="2019-02" db="EMBL/GenBank/DDBJ databases">
        <title>Glaciihabitans arcticus sp. nov., a psychrotolerant bacterium isolated from polar soil.</title>
        <authorList>
            <person name="Dahal R.H."/>
        </authorList>
    </citation>
    <scope>NUCLEOTIDE SEQUENCE [LARGE SCALE GENOMIC DNA]</scope>
    <source>
        <strain evidence="3">RP-3-7</strain>
    </source>
</reference>
<keyword evidence="3" id="KW-1185">Reference proteome</keyword>
<sequence>MRKSQIGALSQAYRAGRSGVEQPEVASPENRTGEWTVTTTINARAILFDMDGTIVDSTAIVERVWGRFADTYGVSLSTILGDSHGIKAIDTIRKYGPTGIDAEVAAADLAAFEIGEIDGIVEIPGAAVFANSLRPEQIALVTSAPRELAILRLDLCAITVPRVIVAAEDVEHGKPHPEPYLNAARLLGLKPADCIVFEDAAAGIRSGIAAGMRVVVVGELDDPVTDGLPRIPDYSAATVDQTADGLRIVLG</sequence>
<dbReference type="EMBL" id="SISG01000001">
    <property type="protein sequence ID" value="TBN56794.1"/>
    <property type="molecule type" value="Genomic_DNA"/>
</dbReference>
<dbReference type="SUPFAM" id="SSF56784">
    <property type="entry name" value="HAD-like"/>
    <property type="match status" value="1"/>
</dbReference>
<dbReference type="GO" id="GO:0050308">
    <property type="term" value="F:sugar-phosphatase activity"/>
    <property type="evidence" value="ECO:0007669"/>
    <property type="project" value="TreeGrafter"/>
</dbReference>
<name>A0A4Q9GRR4_9MICO</name>
<accession>A0A4Q9GRR4</accession>